<evidence type="ECO:0000256" key="1">
    <source>
        <dbReference type="SAM" id="MobiDB-lite"/>
    </source>
</evidence>
<gene>
    <name evidence="2" type="ORF">SCUD_LOCUS15028</name>
</gene>
<proteinExistence type="predicted"/>
<evidence type="ECO:0000313" key="2">
    <source>
        <dbReference type="EMBL" id="VDP58190.1"/>
    </source>
</evidence>
<feature type="region of interest" description="Disordered" evidence="1">
    <location>
        <begin position="1"/>
        <end position="23"/>
    </location>
</feature>
<accession>A0A183KJ22</accession>
<protein>
    <submittedName>
        <fullName evidence="4">WH2 domain-containing protein</fullName>
    </submittedName>
</protein>
<dbReference type="EMBL" id="UZAK01037235">
    <property type="protein sequence ID" value="VDP58190.1"/>
    <property type="molecule type" value="Genomic_DNA"/>
</dbReference>
<dbReference type="WBParaSite" id="SCUD_0001503101-mRNA-1">
    <property type="protein sequence ID" value="SCUD_0001503101-mRNA-1"/>
    <property type="gene ID" value="SCUD_0001503101"/>
</dbReference>
<reference evidence="2 3" key="2">
    <citation type="submission" date="2018-11" db="EMBL/GenBank/DDBJ databases">
        <authorList>
            <consortium name="Pathogen Informatics"/>
        </authorList>
    </citation>
    <scope>NUCLEOTIDE SEQUENCE [LARGE SCALE GENOMIC DNA]</scope>
    <source>
        <strain evidence="2">Dakar</strain>
        <strain evidence="3">Dakar, Senegal</strain>
    </source>
</reference>
<evidence type="ECO:0000313" key="3">
    <source>
        <dbReference type="Proteomes" id="UP000279833"/>
    </source>
</evidence>
<evidence type="ECO:0000313" key="4">
    <source>
        <dbReference type="WBParaSite" id="SCUD_0001503101-mRNA-1"/>
    </source>
</evidence>
<organism evidence="4">
    <name type="scientific">Schistosoma curassoni</name>
    <dbReference type="NCBI Taxonomy" id="6186"/>
    <lineage>
        <taxon>Eukaryota</taxon>
        <taxon>Metazoa</taxon>
        <taxon>Spiralia</taxon>
        <taxon>Lophotrochozoa</taxon>
        <taxon>Platyhelminthes</taxon>
        <taxon>Trematoda</taxon>
        <taxon>Digenea</taxon>
        <taxon>Strigeidida</taxon>
        <taxon>Schistosomatoidea</taxon>
        <taxon>Schistosomatidae</taxon>
        <taxon>Schistosoma</taxon>
    </lineage>
</organism>
<sequence>MNRPASLNPPNIEAAPTNLPINVGPPTITQISMAIRQIKSSKAAGPDNISSRGTKSRRSGNCKDTPHSLQ</sequence>
<dbReference type="AlphaFoldDB" id="A0A183KJ22"/>
<keyword evidence="3" id="KW-1185">Reference proteome</keyword>
<dbReference type="Proteomes" id="UP000279833">
    <property type="component" value="Unassembled WGS sequence"/>
</dbReference>
<feature type="region of interest" description="Disordered" evidence="1">
    <location>
        <begin position="39"/>
        <end position="70"/>
    </location>
</feature>
<reference evidence="4" key="1">
    <citation type="submission" date="2016-06" db="UniProtKB">
        <authorList>
            <consortium name="WormBaseParasite"/>
        </authorList>
    </citation>
    <scope>IDENTIFICATION</scope>
</reference>
<name>A0A183KJ22_9TREM</name>